<dbReference type="Proteomes" id="UP000663834">
    <property type="component" value="Unassembled WGS sequence"/>
</dbReference>
<reference evidence="2" key="1">
    <citation type="submission" date="2021-02" db="EMBL/GenBank/DDBJ databases">
        <authorList>
            <person name="Nowell W R."/>
        </authorList>
    </citation>
    <scope>NUCLEOTIDE SEQUENCE</scope>
</reference>
<feature type="region of interest" description="Disordered" evidence="1">
    <location>
        <begin position="662"/>
        <end position="765"/>
    </location>
</feature>
<feature type="compositionally biased region" description="Basic and acidic residues" evidence="1">
    <location>
        <begin position="789"/>
        <end position="800"/>
    </location>
</feature>
<evidence type="ECO:0000313" key="2">
    <source>
        <dbReference type="EMBL" id="CAF1645039.1"/>
    </source>
</evidence>
<feature type="compositionally biased region" description="Acidic residues" evidence="1">
    <location>
        <begin position="1000"/>
        <end position="1011"/>
    </location>
</feature>
<feature type="compositionally biased region" description="Low complexity" evidence="1">
    <location>
        <begin position="147"/>
        <end position="156"/>
    </location>
</feature>
<feature type="compositionally biased region" description="Basic and acidic residues" evidence="1">
    <location>
        <begin position="749"/>
        <end position="765"/>
    </location>
</feature>
<accession>A0A816ECR5</accession>
<feature type="compositionally biased region" description="Basic and acidic residues" evidence="1">
    <location>
        <begin position="159"/>
        <end position="175"/>
    </location>
</feature>
<feature type="region of interest" description="Disordered" evidence="1">
    <location>
        <begin position="876"/>
        <end position="1079"/>
    </location>
</feature>
<sequence length="1079" mass="123732">MLLSQQQQNIPSPVIERQYEREGQEGVNETHIVHEKIQQNLTAADIQLDSQRESDHEEDEEVQHQPNQKLSSDQITIESPHITEQDLHESGSNFEPGTISSHQITERRPITEQVLVDSLATSEPQKDDAQYEENYESDQYAPEYRTTAEVTKTESTTQEDEKPFEESVTPERKFLESPLGETTHSDEQSDYYDSRETSAGDTNMIEPSAIVTEYGHQSPSEKEEDDELQPAHEFETLRKSSGTEIQLESPHETDHEEEDQQHPESVVSSDAIKIEPTETVEHHRYEPFIVSQQQQNIGSPVIESQYDRKDEEPAGEIHIAQEEIQQNLSSIEIELESTHLQSTHEITSDAIIIEHTETVEHDQYEPILLSQQQQQIGSPVLEGQYEREEVERAGETHIVHEEIQPNLFATEIQLESPHESEHEDQYHPESVVTSDGIKVKHTETFHDDQYEPMHLFQQQQQIGSPVMESQYDREHEEGAGETHVIREEILQKPSATEIELESPHESDHEEEDQYHPESVLSSDAIRIEHTETVEHDQYEPMVVSQQQQYIDSTVIDSQYDREHEEGAGETDIVHEEILQKTSGIEIELESPHESDREEDEAVQYQLQQNLTSDQILIESPHIAEDGEHELSSSFEVGTIHSHQIIERRPNIEQDMVESSATIEPHPDEEQYEQNYESDQHAPEYRTAGEVTKTESATQDDEKPFEESVTPQQEFVESPLQATPSADEKDDYSHSRETSADDTSIIEPSAKGEEYGHQLSFENKETDELHVAHEFEILQKSSPAEILLESPHETDHEKEDQYDPESLVSSDAIKIEHTETVEHEQYEPMLLSQQQQQLGSPVLEGQYEREEVERAGETHIVHEEIQPNIISTEIALESLHESDHEEDEEVQHQPEQNLKSDEITIESSRITERDQDELGSSFEAGTIPSHQITERRLSTEQVVVESSATSEPQKDEEQYDQNYESGHNAPEYRTTAEVTKTESTTQEDEESFEESVTPEQEFVESNDEQDDYYDSRETSAGDTNMIEPSAIVTEYGHQSLSEKEKDDELQAAHEFETLRKSSGAEIQLESPHESEHEKED</sequence>
<name>A0A816ECR5_9BILA</name>
<feature type="region of interest" description="Disordered" evidence="1">
    <location>
        <begin position="491"/>
        <end position="517"/>
    </location>
</feature>
<feature type="compositionally biased region" description="Polar residues" evidence="1">
    <location>
        <begin position="938"/>
        <end position="950"/>
    </location>
</feature>
<feature type="non-terminal residue" evidence="2">
    <location>
        <position position="1"/>
    </location>
</feature>
<feature type="region of interest" description="Disordered" evidence="1">
    <location>
        <begin position="1"/>
        <end position="271"/>
    </location>
</feature>
<comment type="caution">
    <text evidence="2">The sequence shown here is derived from an EMBL/GenBank/DDBJ whole genome shotgun (WGS) entry which is preliminary data.</text>
</comment>
<feature type="compositionally biased region" description="Polar residues" evidence="1">
    <location>
        <begin position="708"/>
        <end position="723"/>
    </location>
</feature>
<evidence type="ECO:0000256" key="1">
    <source>
        <dbReference type="SAM" id="MobiDB-lite"/>
    </source>
</evidence>
<feature type="compositionally biased region" description="Polar residues" evidence="1">
    <location>
        <begin position="64"/>
        <end position="77"/>
    </location>
</feature>
<feature type="compositionally biased region" description="Basic and acidic residues" evidence="1">
    <location>
        <begin position="1069"/>
        <end position="1079"/>
    </location>
</feature>
<gene>
    <name evidence="2" type="ORF">KQP761_LOCUS28813</name>
</gene>
<dbReference type="EMBL" id="CAJNOW010015786">
    <property type="protein sequence ID" value="CAF1645039.1"/>
    <property type="molecule type" value="Genomic_DNA"/>
</dbReference>
<feature type="compositionally biased region" description="Polar residues" evidence="1">
    <location>
        <begin position="1"/>
        <end position="11"/>
    </location>
</feature>
<feature type="compositionally biased region" description="Basic and acidic residues" evidence="1">
    <location>
        <begin position="229"/>
        <end position="238"/>
    </location>
</feature>
<feature type="compositionally biased region" description="Low complexity" evidence="1">
    <location>
        <begin position="974"/>
        <end position="983"/>
    </location>
</feature>
<feature type="compositionally biased region" description="Basic and acidic residues" evidence="1">
    <location>
        <begin position="183"/>
        <end position="198"/>
    </location>
</feature>
<feature type="compositionally biased region" description="Polar residues" evidence="1">
    <location>
        <begin position="90"/>
        <end position="103"/>
    </location>
</feature>
<feature type="region of interest" description="Disordered" evidence="1">
    <location>
        <begin position="778"/>
        <end position="806"/>
    </location>
</feature>
<feature type="compositionally biased region" description="Basic and acidic residues" evidence="1">
    <location>
        <begin position="1039"/>
        <end position="1058"/>
    </location>
</feature>
<dbReference type="AlphaFoldDB" id="A0A816ECR5"/>
<organism evidence="2 3">
    <name type="scientific">Rotaria magnacalcarata</name>
    <dbReference type="NCBI Taxonomy" id="392030"/>
    <lineage>
        <taxon>Eukaryota</taxon>
        <taxon>Metazoa</taxon>
        <taxon>Spiralia</taxon>
        <taxon>Gnathifera</taxon>
        <taxon>Rotifera</taxon>
        <taxon>Eurotatoria</taxon>
        <taxon>Bdelloidea</taxon>
        <taxon>Philodinida</taxon>
        <taxon>Philodinidae</taxon>
        <taxon>Rotaria</taxon>
    </lineage>
</organism>
<protein>
    <submittedName>
        <fullName evidence="2">Uncharacterized protein</fullName>
    </submittedName>
</protein>
<proteinExistence type="predicted"/>
<evidence type="ECO:0000313" key="3">
    <source>
        <dbReference type="Proteomes" id="UP000663834"/>
    </source>
</evidence>